<evidence type="ECO:0000256" key="2">
    <source>
        <dbReference type="ARBA" id="ARBA00022737"/>
    </source>
</evidence>
<feature type="domain" description="Rhodanese" evidence="3">
    <location>
        <begin position="169"/>
        <end position="277"/>
    </location>
</feature>
<dbReference type="InterPro" id="IPR001763">
    <property type="entry name" value="Rhodanese-like_dom"/>
</dbReference>
<feature type="domain" description="Rhodanese" evidence="3">
    <location>
        <begin position="15"/>
        <end position="139"/>
    </location>
</feature>
<dbReference type="EMBL" id="CP016268">
    <property type="protein sequence ID" value="ANO53340.1"/>
    <property type="molecule type" value="Genomic_DNA"/>
</dbReference>
<dbReference type="Pfam" id="PF00581">
    <property type="entry name" value="Rhodanese"/>
    <property type="match status" value="2"/>
</dbReference>
<dbReference type="STRING" id="1548547.BA177_16595"/>
<evidence type="ECO:0000259" key="3">
    <source>
        <dbReference type="PROSITE" id="PS50206"/>
    </source>
</evidence>
<dbReference type="InterPro" id="IPR045078">
    <property type="entry name" value="TST/MPST-like"/>
</dbReference>
<dbReference type="PANTHER" id="PTHR11364:SF27">
    <property type="entry name" value="SULFURTRANSFERASE"/>
    <property type="match status" value="1"/>
</dbReference>
<dbReference type="Proteomes" id="UP000092695">
    <property type="component" value="Chromosome"/>
</dbReference>
<dbReference type="InterPro" id="IPR036873">
    <property type="entry name" value="Rhodanese-like_dom_sf"/>
</dbReference>
<name>A0A193LL87_9GAMM</name>
<protein>
    <recommendedName>
        <fullName evidence="3">Rhodanese domain-containing protein</fullName>
    </recommendedName>
</protein>
<keyword evidence="2" id="KW-0677">Repeat</keyword>
<keyword evidence="1" id="KW-0808">Transferase</keyword>
<proteinExistence type="predicted"/>
<accession>A0A193LL87</accession>
<dbReference type="SUPFAM" id="SSF52821">
    <property type="entry name" value="Rhodanese/Cell cycle control phosphatase"/>
    <property type="match status" value="2"/>
</dbReference>
<dbReference type="Gene3D" id="3.40.250.10">
    <property type="entry name" value="Rhodanese-like domain"/>
    <property type="match status" value="2"/>
</dbReference>
<organism evidence="4 5">
    <name type="scientific">Woeseia oceani</name>
    <dbReference type="NCBI Taxonomy" id="1548547"/>
    <lineage>
        <taxon>Bacteria</taxon>
        <taxon>Pseudomonadati</taxon>
        <taxon>Pseudomonadota</taxon>
        <taxon>Gammaproteobacteria</taxon>
        <taxon>Woeseiales</taxon>
        <taxon>Woeseiaceae</taxon>
        <taxon>Woeseia</taxon>
    </lineage>
</organism>
<dbReference type="GO" id="GO:0004792">
    <property type="term" value="F:thiosulfate-cyanide sulfurtransferase activity"/>
    <property type="evidence" value="ECO:0007669"/>
    <property type="project" value="TreeGrafter"/>
</dbReference>
<dbReference type="CDD" id="cd01448">
    <property type="entry name" value="TST_Repeat_1"/>
    <property type="match status" value="1"/>
</dbReference>
<dbReference type="SMART" id="SM00450">
    <property type="entry name" value="RHOD"/>
    <property type="match status" value="2"/>
</dbReference>
<evidence type="ECO:0000313" key="5">
    <source>
        <dbReference type="Proteomes" id="UP000092695"/>
    </source>
</evidence>
<keyword evidence="5" id="KW-1185">Reference proteome</keyword>
<dbReference type="PANTHER" id="PTHR11364">
    <property type="entry name" value="THIOSULFATE SULFERTANSFERASE"/>
    <property type="match status" value="1"/>
</dbReference>
<evidence type="ECO:0000256" key="1">
    <source>
        <dbReference type="ARBA" id="ARBA00022679"/>
    </source>
</evidence>
<dbReference type="AlphaFoldDB" id="A0A193LL87"/>
<gene>
    <name evidence="4" type="ORF">BA177_16595</name>
</gene>
<dbReference type="PROSITE" id="PS50206">
    <property type="entry name" value="RHODANESE_3"/>
    <property type="match status" value="2"/>
</dbReference>
<evidence type="ECO:0000313" key="4">
    <source>
        <dbReference type="EMBL" id="ANO53340.1"/>
    </source>
</evidence>
<sequence>MDTLVSAGWLSQHYQDSDLVILDATVMIERTDDGGMRTVNGRENFNKGHIPGARFADLMGELVDSDSPLHYAVPEPGEFAAAMERLGVGDNSRVVIYDANGSAWAARVWWMLRWIGFDNAALLDGGLQAWTDAGQSLSTESVAVVKGSLTVNLRPELIVASDEVHAAIGDDSVTIIDSLPAAHYRGEFSMYERPGHIPGASNVSVMSLTNDDGHFKTVDELATLFDGDYEGRAITYCGGGIAASANAFTMIRLGYKDVAVYTASLQEWAADPARPMETE</sequence>
<dbReference type="KEGG" id="woc:BA177_16595"/>
<reference evidence="4 5" key="1">
    <citation type="submission" date="2016-06" db="EMBL/GenBank/DDBJ databases">
        <title>Complete genome sequence of a deep-branching marine Gamma Proteobacterium Woeseia oceani type strain XK5.</title>
        <authorList>
            <person name="Mu D."/>
            <person name="Du Z."/>
        </authorList>
    </citation>
    <scope>NUCLEOTIDE SEQUENCE [LARGE SCALE GENOMIC DNA]</scope>
    <source>
        <strain evidence="4 5">XK5</strain>
    </source>
</reference>